<dbReference type="InterPro" id="IPR005607">
    <property type="entry name" value="BSD_dom"/>
</dbReference>
<dbReference type="Pfam" id="PF08567">
    <property type="entry name" value="PH_TFIIH"/>
    <property type="match status" value="1"/>
</dbReference>
<feature type="region of interest" description="Disordered" evidence="7">
    <location>
        <begin position="157"/>
        <end position="196"/>
    </location>
</feature>
<evidence type="ECO:0000256" key="7">
    <source>
        <dbReference type="SAM" id="MobiDB-lite"/>
    </source>
</evidence>
<name>A0A8E0VM02_9TREM</name>
<comment type="similarity">
    <text evidence="2">Belongs to the TFB1 family.</text>
</comment>
<dbReference type="InterPro" id="IPR011993">
    <property type="entry name" value="PH-like_dom_sf"/>
</dbReference>
<feature type="region of interest" description="Disordered" evidence="7">
    <location>
        <begin position="520"/>
        <end position="572"/>
    </location>
</feature>
<accession>A0A8E0VM02</accession>
<dbReference type="CDD" id="cd13229">
    <property type="entry name" value="PH_TFIIH"/>
    <property type="match status" value="1"/>
</dbReference>
<feature type="compositionally biased region" description="Basic and acidic residues" evidence="7">
    <location>
        <begin position="522"/>
        <end position="538"/>
    </location>
</feature>
<feature type="compositionally biased region" description="Polar residues" evidence="7">
    <location>
        <begin position="664"/>
        <end position="684"/>
    </location>
</feature>
<protein>
    <submittedName>
        <fullName evidence="9">Transcription initiation factor TFIIH subunit 1</fullName>
    </submittedName>
</protein>
<dbReference type="Pfam" id="PF03909">
    <property type="entry name" value="BSD"/>
    <property type="match status" value="1"/>
</dbReference>
<dbReference type="GO" id="GO:0006351">
    <property type="term" value="P:DNA-templated transcription"/>
    <property type="evidence" value="ECO:0007669"/>
    <property type="project" value="InterPro"/>
</dbReference>
<dbReference type="EMBL" id="LUCM01003593">
    <property type="protein sequence ID" value="KAA0195599.1"/>
    <property type="molecule type" value="Genomic_DNA"/>
</dbReference>
<comment type="caution">
    <text evidence="9">The sequence shown here is derived from an EMBL/GenBank/DDBJ whole genome shotgun (WGS) entry which is preliminary data.</text>
</comment>
<keyword evidence="10" id="KW-1185">Reference proteome</keyword>
<dbReference type="Gene3D" id="2.30.29.30">
    <property type="entry name" value="Pleckstrin-homology domain (PH domain)/Phosphotyrosine-binding domain (PTB)"/>
    <property type="match status" value="1"/>
</dbReference>
<keyword evidence="6" id="KW-0539">Nucleus</keyword>
<dbReference type="PANTHER" id="PTHR12856">
    <property type="entry name" value="TRANSCRIPTION INITIATION FACTOR IIH-RELATED"/>
    <property type="match status" value="1"/>
</dbReference>
<proteinExistence type="inferred from homology"/>
<evidence type="ECO:0000256" key="2">
    <source>
        <dbReference type="ARBA" id="ARBA00009448"/>
    </source>
</evidence>
<dbReference type="GO" id="GO:0006289">
    <property type="term" value="P:nucleotide-excision repair"/>
    <property type="evidence" value="ECO:0007669"/>
    <property type="project" value="InterPro"/>
</dbReference>
<comment type="subcellular location">
    <subcellularLocation>
        <location evidence="1">Nucleus</location>
    </subcellularLocation>
</comment>
<feature type="domain" description="BSD" evidence="8">
    <location>
        <begin position="219"/>
        <end position="271"/>
    </location>
</feature>
<evidence type="ECO:0000259" key="8">
    <source>
        <dbReference type="PROSITE" id="PS50858"/>
    </source>
</evidence>
<feature type="region of interest" description="Disordered" evidence="7">
    <location>
        <begin position="662"/>
        <end position="684"/>
    </location>
</feature>
<evidence type="ECO:0000256" key="6">
    <source>
        <dbReference type="ARBA" id="ARBA00023242"/>
    </source>
</evidence>
<dbReference type="SUPFAM" id="SSF50729">
    <property type="entry name" value="PH domain-like"/>
    <property type="match status" value="1"/>
</dbReference>
<dbReference type="InterPro" id="IPR027079">
    <property type="entry name" value="Tfb1/GTF2H1"/>
</dbReference>
<dbReference type="InterPro" id="IPR035925">
    <property type="entry name" value="BSD_dom_sf"/>
</dbReference>
<evidence type="ECO:0000256" key="1">
    <source>
        <dbReference type="ARBA" id="ARBA00004123"/>
    </source>
</evidence>
<keyword evidence="3" id="KW-0677">Repeat</keyword>
<keyword evidence="4" id="KW-0805">Transcription regulation</keyword>
<dbReference type="AlphaFoldDB" id="A0A8E0VM02"/>
<evidence type="ECO:0000256" key="4">
    <source>
        <dbReference type="ARBA" id="ARBA00023015"/>
    </source>
</evidence>
<evidence type="ECO:0000313" key="9">
    <source>
        <dbReference type="EMBL" id="KAA0195599.1"/>
    </source>
</evidence>
<dbReference type="SUPFAM" id="SSF140383">
    <property type="entry name" value="BSD domain-like"/>
    <property type="match status" value="2"/>
</dbReference>
<keyword evidence="5" id="KW-0804">Transcription</keyword>
<feature type="region of interest" description="Disordered" evidence="7">
    <location>
        <begin position="437"/>
        <end position="458"/>
    </location>
</feature>
<evidence type="ECO:0000313" key="10">
    <source>
        <dbReference type="Proteomes" id="UP000728185"/>
    </source>
</evidence>
<gene>
    <name evidence="9" type="ORF">FBUS_05343</name>
</gene>
<dbReference type="Proteomes" id="UP000728185">
    <property type="component" value="Unassembled WGS sequence"/>
</dbReference>
<evidence type="ECO:0000256" key="5">
    <source>
        <dbReference type="ARBA" id="ARBA00023163"/>
    </source>
</evidence>
<evidence type="ECO:0000256" key="3">
    <source>
        <dbReference type="ARBA" id="ARBA00022737"/>
    </source>
</evidence>
<dbReference type="InterPro" id="IPR013876">
    <property type="entry name" value="TFIIH_BTF_p62_N"/>
</dbReference>
<sequence>MSKQKEDVLLMVKHVRYKKVDGTLYVNTGRLAWRNQTSDSFRISAAFEDIRVQRISPDQKEKVQLQLLMHNGESFTFQFADPSGRAKQLEMRNNVKEMLQRLLPKFKDKAQSELREKVRLLESSPDLLALYKELVVTGILSSDEFWARPEFSTTGSINTETLSEGGQHKSQPNATASNKTTDGSSSTGQISRSFQMDDQPQIVGVPSYLLSDIKPEADGANGIKYNLTHETINAIFRAYPTVRQRHKELVPDKLSEADFWIKFFQSHYFHRDRVQLPKEDIFADCAALDERQLQTELRRSRRNRITAHLDLDSLSDHELGTGYGTEVDPPAPVRRNETLAKSTHGSSNISANQLLLRRFNNHSILILKSLGSGDVASGLSCVPVNGTGCSGSGADPSTTNETTQAISLKQQIYSSELSDDPEPPHFRLQLASVSDYLEGPTSKDQGASTAQTSLNQNSVAPTRSYAQSAAGMHATQASDKCKASMRLAFASGRRAKNVLLTTMDAQLALADVSPGGCLVGGKRSDELKGPRSSDRPDSVDGAGCRGVDGSRLVGSGATGQRRSAQDPDEVDRGPALLNAEQTRELSLLYASASELLRHFWACFPVTNPELAEKLDRIANSLTRYRVSKVAHFAASLDPSLGGTGGSVPSNSGSSVAGATGVVVKNSSDPSSTSEDTGTRGTVSYRSRVTSHLESMLDAAQHKYAEWKTKKRH</sequence>
<feature type="domain" description="BSD" evidence="8">
    <location>
        <begin position="102"/>
        <end position="148"/>
    </location>
</feature>
<feature type="compositionally biased region" description="Polar residues" evidence="7">
    <location>
        <begin position="442"/>
        <end position="458"/>
    </location>
</feature>
<dbReference type="PROSITE" id="PS50858">
    <property type="entry name" value="BSD"/>
    <property type="match status" value="2"/>
</dbReference>
<dbReference type="GO" id="GO:0000439">
    <property type="term" value="C:transcription factor TFIIH core complex"/>
    <property type="evidence" value="ECO:0007669"/>
    <property type="project" value="InterPro"/>
</dbReference>
<dbReference type="Gene3D" id="1.10.3970.10">
    <property type="entry name" value="BSD domain"/>
    <property type="match status" value="1"/>
</dbReference>
<dbReference type="OrthoDB" id="360521at2759"/>
<reference evidence="9" key="1">
    <citation type="submission" date="2019-05" db="EMBL/GenBank/DDBJ databases">
        <title>Annotation for the trematode Fasciolopsis buski.</title>
        <authorList>
            <person name="Choi Y.-J."/>
        </authorList>
    </citation>
    <scope>NUCLEOTIDE SEQUENCE</scope>
    <source>
        <strain evidence="9">HT</strain>
        <tissue evidence="9">Whole worm</tissue>
    </source>
</reference>
<dbReference type="SMART" id="SM00751">
    <property type="entry name" value="BSD"/>
    <property type="match status" value="2"/>
</dbReference>
<dbReference type="Gene3D" id="6.10.140.1200">
    <property type="match status" value="1"/>
</dbReference>
<organism evidence="9 10">
    <name type="scientific">Fasciolopsis buskii</name>
    <dbReference type="NCBI Taxonomy" id="27845"/>
    <lineage>
        <taxon>Eukaryota</taxon>
        <taxon>Metazoa</taxon>
        <taxon>Spiralia</taxon>
        <taxon>Lophotrochozoa</taxon>
        <taxon>Platyhelminthes</taxon>
        <taxon>Trematoda</taxon>
        <taxon>Digenea</taxon>
        <taxon>Plagiorchiida</taxon>
        <taxon>Echinostomata</taxon>
        <taxon>Echinostomatoidea</taxon>
        <taxon>Fasciolidae</taxon>
        <taxon>Fasciolopsis</taxon>
    </lineage>
</organism>